<evidence type="ECO:0000313" key="7">
    <source>
        <dbReference type="Proteomes" id="UP000184287"/>
    </source>
</evidence>
<evidence type="ECO:0000256" key="4">
    <source>
        <dbReference type="PROSITE-ProRule" id="PRU00335"/>
    </source>
</evidence>
<dbReference type="STRING" id="288992.SAMN04488522_104286"/>
<dbReference type="InterPro" id="IPR009057">
    <property type="entry name" value="Homeodomain-like_sf"/>
</dbReference>
<dbReference type="SUPFAM" id="SSF48498">
    <property type="entry name" value="Tetracyclin repressor-like, C-terminal domain"/>
    <property type="match status" value="1"/>
</dbReference>
<dbReference type="PROSITE" id="PS50977">
    <property type="entry name" value="HTH_TETR_2"/>
    <property type="match status" value="1"/>
</dbReference>
<dbReference type="Gene3D" id="1.10.357.10">
    <property type="entry name" value="Tetracycline Repressor, domain 2"/>
    <property type="match status" value="1"/>
</dbReference>
<name>A0A1M5GN84_9SPHI</name>
<keyword evidence="7" id="KW-1185">Reference proteome</keyword>
<organism evidence="6 7">
    <name type="scientific">Pedobacter caeni</name>
    <dbReference type="NCBI Taxonomy" id="288992"/>
    <lineage>
        <taxon>Bacteria</taxon>
        <taxon>Pseudomonadati</taxon>
        <taxon>Bacteroidota</taxon>
        <taxon>Sphingobacteriia</taxon>
        <taxon>Sphingobacteriales</taxon>
        <taxon>Sphingobacteriaceae</taxon>
        <taxon>Pedobacter</taxon>
    </lineage>
</organism>
<keyword evidence="1" id="KW-0805">Transcription regulation</keyword>
<dbReference type="OrthoDB" id="594604at2"/>
<proteinExistence type="predicted"/>
<reference evidence="7" key="1">
    <citation type="submission" date="2016-11" db="EMBL/GenBank/DDBJ databases">
        <authorList>
            <person name="Varghese N."/>
            <person name="Submissions S."/>
        </authorList>
    </citation>
    <scope>NUCLEOTIDE SEQUENCE [LARGE SCALE GENOMIC DNA]</scope>
    <source>
        <strain evidence="7">DSM 16990</strain>
    </source>
</reference>
<dbReference type="PRINTS" id="PR00455">
    <property type="entry name" value="HTHTETR"/>
</dbReference>
<dbReference type="Pfam" id="PF00440">
    <property type="entry name" value="TetR_N"/>
    <property type="match status" value="1"/>
</dbReference>
<protein>
    <submittedName>
        <fullName evidence="6">Transcriptional regulator, TetR family</fullName>
    </submittedName>
</protein>
<keyword evidence="3" id="KW-0804">Transcription</keyword>
<dbReference type="EMBL" id="FQUQ01000004">
    <property type="protein sequence ID" value="SHG05011.1"/>
    <property type="molecule type" value="Genomic_DNA"/>
</dbReference>
<dbReference type="Proteomes" id="UP000184287">
    <property type="component" value="Unassembled WGS sequence"/>
</dbReference>
<feature type="domain" description="HTH tetR-type" evidence="5">
    <location>
        <begin position="12"/>
        <end position="72"/>
    </location>
</feature>
<dbReference type="AlphaFoldDB" id="A0A1M5GN84"/>
<keyword evidence="2 4" id="KW-0238">DNA-binding</keyword>
<accession>A0A1M5GN84</accession>
<gene>
    <name evidence="6" type="ORF">SAMN04488522_104286</name>
</gene>
<dbReference type="PANTHER" id="PTHR43479">
    <property type="entry name" value="ACREF/ENVCD OPERON REPRESSOR-RELATED"/>
    <property type="match status" value="1"/>
</dbReference>
<evidence type="ECO:0000313" key="6">
    <source>
        <dbReference type="EMBL" id="SHG05011.1"/>
    </source>
</evidence>
<dbReference type="GO" id="GO:0003677">
    <property type="term" value="F:DNA binding"/>
    <property type="evidence" value="ECO:0007669"/>
    <property type="project" value="UniProtKB-UniRule"/>
</dbReference>
<dbReference type="InterPro" id="IPR025996">
    <property type="entry name" value="MT1864/Rv1816-like_C"/>
</dbReference>
<dbReference type="InterPro" id="IPR001647">
    <property type="entry name" value="HTH_TetR"/>
</dbReference>
<dbReference type="InterPro" id="IPR050624">
    <property type="entry name" value="HTH-type_Tx_Regulator"/>
</dbReference>
<dbReference type="PANTHER" id="PTHR43479:SF11">
    <property type="entry name" value="ACREF_ENVCD OPERON REPRESSOR-RELATED"/>
    <property type="match status" value="1"/>
</dbReference>
<evidence type="ECO:0000256" key="1">
    <source>
        <dbReference type="ARBA" id="ARBA00023015"/>
    </source>
</evidence>
<evidence type="ECO:0000256" key="3">
    <source>
        <dbReference type="ARBA" id="ARBA00023163"/>
    </source>
</evidence>
<feature type="DNA-binding region" description="H-T-H motif" evidence="4">
    <location>
        <begin position="35"/>
        <end position="54"/>
    </location>
</feature>
<dbReference type="Pfam" id="PF13305">
    <property type="entry name" value="TetR_C_33"/>
    <property type="match status" value="1"/>
</dbReference>
<dbReference type="RefSeq" id="WP_073233004.1">
    <property type="nucleotide sequence ID" value="NZ_FQUQ01000004.1"/>
</dbReference>
<dbReference type="SUPFAM" id="SSF46689">
    <property type="entry name" value="Homeodomain-like"/>
    <property type="match status" value="1"/>
</dbReference>
<evidence type="ECO:0000256" key="2">
    <source>
        <dbReference type="ARBA" id="ARBA00023125"/>
    </source>
</evidence>
<dbReference type="InterPro" id="IPR036271">
    <property type="entry name" value="Tet_transcr_reg_TetR-rel_C_sf"/>
</dbReference>
<sequence length="204" mass="23762">MGISERKLKYKESFKREILDAAKKLFLKDGFEATSIRKMASEIRCSPATIYLYYKDKSDIFYDLHKEGFKILIGQLEILKVIENPFDRLKTMGLVYLKFSQENSDFYELMYAKKTPEKHWDEGNKVYTMLKDIILQCQKGGLLKDTDTDKVVMMIWSLLHGACMLSLQKQLECITSDKEMATDNTTIQSEDIFNAYLSLITLKK</sequence>
<evidence type="ECO:0000259" key="5">
    <source>
        <dbReference type="PROSITE" id="PS50977"/>
    </source>
</evidence>